<dbReference type="Pfam" id="PF14392">
    <property type="entry name" value="zf-CCHC_4"/>
    <property type="match status" value="1"/>
</dbReference>
<dbReference type="Proteomes" id="UP001141806">
    <property type="component" value="Unassembled WGS sequence"/>
</dbReference>
<dbReference type="InterPro" id="IPR025836">
    <property type="entry name" value="Zn_knuckle_CX2CX4HX4C"/>
</dbReference>
<accession>A0A9Q0L1K2</accession>
<dbReference type="OrthoDB" id="1939268at2759"/>
<keyword evidence="4" id="KW-1185">Reference proteome</keyword>
<name>A0A9Q0L1K2_9MAGN</name>
<dbReference type="PANTHER" id="PTHR31286:SF178">
    <property type="entry name" value="DUF4283 DOMAIN-CONTAINING PROTEIN"/>
    <property type="match status" value="1"/>
</dbReference>
<dbReference type="EMBL" id="JAMYWD010000001">
    <property type="protein sequence ID" value="KAJ4980585.1"/>
    <property type="molecule type" value="Genomic_DNA"/>
</dbReference>
<feature type="compositionally biased region" description="Low complexity" evidence="1">
    <location>
        <begin position="182"/>
        <end position="193"/>
    </location>
</feature>
<dbReference type="PANTHER" id="PTHR31286">
    <property type="entry name" value="GLYCINE-RICH CELL WALL STRUCTURAL PROTEIN 1.8-LIKE"/>
    <property type="match status" value="1"/>
</dbReference>
<feature type="domain" description="Zinc knuckle CX2CX4HX4C" evidence="2">
    <location>
        <begin position="80"/>
        <end position="127"/>
    </location>
</feature>
<proteinExistence type="predicted"/>
<feature type="region of interest" description="Disordered" evidence="1">
    <location>
        <begin position="179"/>
        <end position="221"/>
    </location>
</feature>
<comment type="caution">
    <text evidence="3">The sequence shown here is derived from an EMBL/GenBank/DDBJ whole genome shotgun (WGS) entry which is preliminary data.</text>
</comment>
<evidence type="ECO:0000313" key="4">
    <source>
        <dbReference type="Proteomes" id="UP001141806"/>
    </source>
</evidence>
<evidence type="ECO:0000313" key="3">
    <source>
        <dbReference type="EMBL" id="KAJ4980585.1"/>
    </source>
</evidence>
<gene>
    <name evidence="3" type="ORF">NE237_031422</name>
</gene>
<sequence>MREAPWTVSGNLIILEHWNDQHSWTFDKVEFWVHLHNIPSELFDENMAPKLISFLRNVIQLIDGINQGQKTQFIRARTYIDICNPLRTCFNVKRKNGMEHMIKLKYERLPLYCFFCGIIGHDHFKCNLCFEFENPHRKEHRCSPSEEYLLLFERHYADLKALVTSQRLMEKAKVIKRDLAHSSSSSSTNRSTTAGNTIGENNDQSPSKVTPQIPVNMPARHPPIPVQVIL</sequence>
<evidence type="ECO:0000256" key="1">
    <source>
        <dbReference type="SAM" id="MobiDB-lite"/>
    </source>
</evidence>
<dbReference type="InterPro" id="IPR040256">
    <property type="entry name" value="At4g02000-like"/>
</dbReference>
<organism evidence="3 4">
    <name type="scientific">Protea cynaroides</name>
    <dbReference type="NCBI Taxonomy" id="273540"/>
    <lineage>
        <taxon>Eukaryota</taxon>
        <taxon>Viridiplantae</taxon>
        <taxon>Streptophyta</taxon>
        <taxon>Embryophyta</taxon>
        <taxon>Tracheophyta</taxon>
        <taxon>Spermatophyta</taxon>
        <taxon>Magnoliopsida</taxon>
        <taxon>Proteales</taxon>
        <taxon>Proteaceae</taxon>
        <taxon>Protea</taxon>
    </lineage>
</organism>
<feature type="compositionally biased region" description="Polar residues" evidence="1">
    <location>
        <begin position="194"/>
        <end position="210"/>
    </location>
</feature>
<evidence type="ECO:0000259" key="2">
    <source>
        <dbReference type="Pfam" id="PF14392"/>
    </source>
</evidence>
<protein>
    <recommendedName>
        <fullName evidence="2">Zinc knuckle CX2CX4HX4C domain-containing protein</fullName>
    </recommendedName>
</protein>
<dbReference type="AlphaFoldDB" id="A0A9Q0L1K2"/>
<reference evidence="3" key="1">
    <citation type="journal article" date="2023" name="Plant J.">
        <title>The genome of the king protea, Protea cynaroides.</title>
        <authorList>
            <person name="Chang J."/>
            <person name="Duong T.A."/>
            <person name="Schoeman C."/>
            <person name="Ma X."/>
            <person name="Roodt D."/>
            <person name="Barker N."/>
            <person name="Li Z."/>
            <person name="Van de Peer Y."/>
            <person name="Mizrachi E."/>
        </authorList>
    </citation>
    <scope>NUCLEOTIDE SEQUENCE</scope>
    <source>
        <tissue evidence="3">Young leaves</tissue>
    </source>
</reference>